<dbReference type="GO" id="GO:0006281">
    <property type="term" value="P:DNA repair"/>
    <property type="evidence" value="ECO:0007669"/>
    <property type="project" value="TreeGrafter"/>
</dbReference>
<proteinExistence type="predicted"/>
<dbReference type="Pfam" id="PF13419">
    <property type="entry name" value="HAD_2"/>
    <property type="match status" value="1"/>
</dbReference>
<sequence length="198" mass="22270">MSYTDYIWDLGGTLLDNYQTSALAFQHVLRADFGVDVGFEAIYDALRVSTEFAVTQFAADLPEFIQLYKTREVADLRSPILFPGAIAVLDAIVKQGHRNFMISHRDDHVIEILKAANISQYFTEVVTASNGFDRKPSPKSIQYLLDKYELKQAVMIGDRNIDMLAGEAAHIDTIYFNAVDDQTKVTHKITCLTDILSL</sequence>
<dbReference type="NCBIfam" id="TIGR01549">
    <property type="entry name" value="HAD-SF-IA-v1"/>
    <property type="match status" value="1"/>
</dbReference>
<evidence type="ECO:0000313" key="2">
    <source>
        <dbReference type="Proteomes" id="UP000033166"/>
    </source>
</evidence>
<dbReference type="SFLD" id="SFLDS00003">
    <property type="entry name" value="Haloacid_Dehalogenase"/>
    <property type="match status" value="1"/>
</dbReference>
<dbReference type="InterPro" id="IPR023214">
    <property type="entry name" value="HAD_sf"/>
</dbReference>
<dbReference type="GO" id="GO:0008967">
    <property type="term" value="F:phosphoglycolate phosphatase activity"/>
    <property type="evidence" value="ECO:0007669"/>
    <property type="project" value="TreeGrafter"/>
</dbReference>
<dbReference type="InterPro" id="IPR023198">
    <property type="entry name" value="PGP-like_dom2"/>
</dbReference>
<dbReference type="InterPro" id="IPR041492">
    <property type="entry name" value="HAD_2"/>
</dbReference>
<protein>
    <submittedName>
        <fullName evidence="1">HAD family phosphatase</fullName>
    </submittedName>
</protein>
<name>A0A0D6DYR8_9LACT</name>
<dbReference type="Gene3D" id="3.40.50.1000">
    <property type="entry name" value="HAD superfamily/HAD-like"/>
    <property type="match status" value="1"/>
</dbReference>
<dbReference type="KEGG" id="lpk:LACPI_1423"/>
<dbReference type="GO" id="GO:0005829">
    <property type="term" value="C:cytosol"/>
    <property type="evidence" value="ECO:0007669"/>
    <property type="project" value="TreeGrafter"/>
</dbReference>
<evidence type="ECO:0000313" key="1">
    <source>
        <dbReference type="EMBL" id="CEN28623.1"/>
    </source>
</evidence>
<gene>
    <name evidence="1" type="ORF">LACPI_1423</name>
</gene>
<dbReference type="Proteomes" id="UP000033166">
    <property type="component" value="Chromosome I"/>
</dbReference>
<accession>A0A0D6DYR8</accession>
<organism evidence="1 2">
    <name type="scientific">Pseudolactococcus piscium MKFS47</name>
    <dbReference type="NCBI Taxonomy" id="297352"/>
    <lineage>
        <taxon>Bacteria</taxon>
        <taxon>Bacillati</taxon>
        <taxon>Bacillota</taxon>
        <taxon>Bacilli</taxon>
        <taxon>Lactobacillales</taxon>
        <taxon>Streptococcaceae</taxon>
        <taxon>Pseudolactococcus</taxon>
    </lineage>
</organism>
<reference evidence="2" key="1">
    <citation type="submission" date="2015-01" db="EMBL/GenBank/DDBJ databases">
        <authorList>
            <person name="Andreevskaya M."/>
        </authorList>
    </citation>
    <scope>NUCLEOTIDE SEQUENCE [LARGE SCALE GENOMIC DNA]</scope>
    <source>
        <strain evidence="2">MKFS47</strain>
    </source>
</reference>
<dbReference type="InterPro" id="IPR050155">
    <property type="entry name" value="HAD-like_hydrolase_sf"/>
</dbReference>
<dbReference type="Gene3D" id="1.10.150.240">
    <property type="entry name" value="Putative phosphatase, domain 2"/>
    <property type="match status" value="1"/>
</dbReference>
<dbReference type="PANTHER" id="PTHR43434:SF25">
    <property type="entry name" value="PHOSPHOGLYCOLATE PHOSPHATASE"/>
    <property type="match status" value="1"/>
</dbReference>
<dbReference type="SFLD" id="SFLDG01129">
    <property type="entry name" value="C1.5:_HAD__Beta-PGM__Phosphata"/>
    <property type="match status" value="1"/>
</dbReference>
<dbReference type="SUPFAM" id="SSF56784">
    <property type="entry name" value="HAD-like"/>
    <property type="match status" value="1"/>
</dbReference>
<dbReference type="HOGENOM" id="CLU_045011_19_5_9"/>
<dbReference type="AlphaFoldDB" id="A0A0D6DYR8"/>
<dbReference type="InterPro" id="IPR006439">
    <property type="entry name" value="HAD-SF_hydro_IA"/>
</dbReference>
<dbReference type="RefSeq" id="WP_047915728.1">
    <property type="nucleotide sequence ID" value="NZ_LN774769.1"/>
</dbReference>
<dbReference type="InterPro" id="IPR036412">
    <property type="entry name" value="HAD-like_sf"/>
</dbReference>
<dbReference type="PANTHER" id="PTHR43434">
    <property type="entry name" value="PHOSPHOGLYCOLATE PHOSPHATASE"/>
    <property type="match status" value="1"/>
</dbReference>
<dbReference type="STRING" id="1364.LP2241_30441"/>
<dbReference type="EMBL" id="LN774769">
    <property type="protein sequence ID" value="CEN28623.1"/>
    <property type="molecule type" value="Genomic_DNA"/>
</dbReference>